<evidence type="ECO:0000313" key="3">
    <source>
        <dbReference type="EMBL" id="OTF91120.1"/>
    </source>
</evidence>
<reference evidence="3" key="2">
    <citation type="submission" date="2017-02" db="EMBL/GenBank/DDBJ databases">
        <title>Sunflower complete genome.</title>
        <authorList>
            <person name="Langlade N."/>
            <person name="Munos S."/>
        </authorList>
    </citation>
    <scope>NUCLEOTIDE SEQUENCE [LARGE SCALE GENOMIC DNA]</scope>
    <source>
        <tissue evidence="3">Leaves</tissue>
    </source>
</reference>
<evidence type="ECO:0000313" key="4">
    <source>
        <dbReference type="Proteomes" id="UP000215914"/>
    </source>
</evidence>
<dbReference type="InParanoid" id="A0A251RXD5"/>
<dbReference type="Gramene" id="mRNA:HanXRQr2_Chr16g0742461">
    <property type="protein sequence ID" value="mRNA:HanXRQr2_Chr16g0742461"/>
    <property type="gene ID" value="HanXRQr2_Chr16g0742461"/>
</dbReference>
<reference evidence="2 4" key="1">
    <citation type="journal article" date="2017" name="Nature">
        <title>The sunflower genome provides insights into oil metabolism, flowering and Asterid evolution.</title>
        <authorList>
            <person name="Badouin H."/>
            <person name="Gouzy J."/>
            <person name="Grassa C.J."/>
            <person name="Murat F."/>
            <person name="Staton S.E."/>
            <person name="Cottret L."/>
            <person name="Lelandais-Briere C."/>
            <person name="Owens G.L."/>
            <person name="Carrere S."/>
            <person name="Mayjonade B."/>
            <person name="Legrand L."/>
            <person name="Gill N."/>
            <person name="Kane N.C."/>
            <person name="Bowers J.E."/>
            <person name="Hubner S."/>
            <person name="Bellec A."/>
            <person name="Berard A."/>
            <person name="Berges H."/>
            <person name="Blanchet N."/>
            <person name="Boniface M.C."/>
            <person name="Brunel D."/>
            <person name="Catrice O."/>
            <person name="Chaidir N."/>
            <person name="Claudel C."/>
            <person name="Donnadieu C."/>
            <person name="Faraut T."/>
            <person name="Fievet G."/>
            <person name="Helmstetter N."/>
            <person name="King M."/>
            <person name="Knapp S.J."/>
            <person name="Lai Z."/>
            <person name="Le Paslier M.C."/>
            <person name="Lippi Y."/>
            <person name="Lorenzon L."/>
            <person name="Mandel J.R."/>
            <person name="Marage G."/>
            <person name="Marchand G."/>
            <person name="Marquand E."/>
            <person name="Bret-Mestries E."/>
            <person name="Morien E."/>
            <person name="Nambeesan S."/>
            <person name="Nguyen T."/>
            <person name="Pegot-Espagnet P."/>
            <person name="Pouilly N."/>
            <person name="Raftis F."/>
            <person name="Sallet E."/>
            <person name="Schiex T."/>
            <person name="Thomas J."/>
            <person name="Vandecasteele C."/>
            <person name="Vares D."/>
            <person name="Vear F."/>
            <person name="Vautrin S."/>
            <person name="Crespi M."/>
            <person name="Mangin B."/>
            <person name="Burke J.M."/>
            <person name="Salse J."/>
            <person name="Munos S."/>
            <person name="Vincourt P."/>
            <person name="Rieseberg L.H."/>
            <person name="Langlade N.B."/>
        </authorList>
    </citation>
    <scope>NUCLEOTIDE SEQUENCE [LARGE SCALE GENOMIC DNA]</scope>
    <source>
        <strain evidence="4">cv. SF193</strain>
        <tissue evidence="2">Leaves</tissue>
    </source>
</reference>
<dbReference type="Proteomes" id="UP000215914">
    <property type="component" value="Chromosome 16"/>
</dbReference>
<keyword evidence="4" id="KW-1185">Reference proteome</keyword>
<sequence>MKGDESMKSLEAATGHSDDGDAGDLGACTPIAPRVESNSDVPLSQATDNICTPNVQVNMGNFNELVGIEVQDDVRRDSTVENMDLGLRDASDAPSTLDQGRDDLQQGVLSSKNDTSPIVQEGGRCELLGNESSQLVVSPSSGLEILPCVLCALYAPSRGPPAGLPSLIASPSVGPMVRWTKSLIAAKGAGKLVHDLSSENLTHDKIQK</sequence>
<dbReference type="AlphaFoldDB" id="A0A251RXD5"/>
<proteinExistence type="predicted"/>
<reference evidence="2" key="3">
    <citation type="submission" date="2020-06" db="EMBL/GenBank/DDBJ databases">
        <title>Helianthus annuus Genome sequencing and assembly Release 2.</title>
        <authorList>
            <person name="Gouzy J."/>
            <person name="Langlade N."/>
            <person name="Munos S."/>
        </authorList>
    </citation>
    <scope>NUCLEOTIDE SEQUENCE</scope>
    <source>
        <tissue evidence="2">Leaves</tissue>
    </source>
</reference>
<accession>A0A251RXD5</accession>
<protein>
    <submittedName>
        <fullName evidence="3">Uncharacterized protein</fullName>
    </submittedName>
</protein>
<evidence type="ECO:0000256" key="1">
    <source>
        <dbReference type="SAM" id="MobiDB-lite"/>
    </source>
</evidence>
<name>A0A251RXD5_HELAN</name>
<gene>
    <name evidence="3" type="ORF">HannXRQ_Chr16g0507271</name>
    <name evidence="2" type="ORF">HanXRQr2_Chr16g0742461</name>
</gene>
<organism evidence="3 4">
    <name type="scientific">Helianthus annuus</name>
    <name type="common">Common sunflower</name>
    <dbReference type="NCBI Taxonomy" id="4232"/>
    <lineage>
        <taxon>Eukaryota</taxon>
        <taxon>Viridiplantae</taxon>
        <taxon>Streptophyta</taxon>
        <taxon>Embryophyta</taxon>
        <taxon>Tracheophyta</taxon>
        <taxon>Spermatophyta</taxon>
        <taxon>Magnoliopsida</taxon>
        <taxon>eudicotyledons</taxon>
        <taxon>Gunneridae</taxon>
        <taxon>Pentapetalae</taxon>
        <taxon>asterids</taxon>
        <taxon>campanulids</taxon>
        <taxon>Asterales</taxon>
        <taxon>Asteraceae</taxon>
        <taxon>Asteroideae</taxon>
        <taxon>Heliantheae alliance</taxon>
        <taxon>Heliantheae</taxon>
        <taxon>Helianthus</taxon>
    </lineage>
</organism>
<feature type="region of interest" description="Disordered" evidence="1">
    <location>
        <begin position="1"/>
        <end position="43"/>
    </location>
</feature>
<dbReference type="EMBL" id="CM007905">
    <property type="protein sequence ID" value="OTF91120.1"/>
    <property type="molecule type" value="Genomic_DNA"/>
</dbReference>
<evidence type="ECO:0000313" key="2">
    <source>
        <dbReference type="EMBL" id="KAF5759538.1"/>
    </source>
</evidence>
<dbReference type="EMBL" id="MNCJ02000331">
    <property type="protein sequence ID" value="KAF5759538.1"/>
    <property type="molecule type" value="Genomic_DNA"/>
</dbReference>